<evidence type="ECO:0000313" key="3">
    <source>
        <dbReference type="Proteomes" id="UP000029462"/>
    </source>
</evidence>
<evidence type="ECO:0000256" key="1">
    <source>
        <dbReference type="SAM" id="Phobius"/>
    </source>
</evidence>
<feature type="transmembrane region" description="Helical" evidence="1">
    <location>
        <begin position="58"/>
        <end position="77"/>
    </location>
</feature>
<sequence length="83" mass="9488">MALLCWGVMAFFQIAKFLSGEYSLPEIMFPLRVFNFFDDGMYLLDIEQQRSGCSPTSLLLMVTLLTPAFAGMYLTFFDGFVYV</sequence>
<name>A0A090UXK6_PSEVU</name>
<comment type="caution">
    <text evidence="2">The sequence shown here is derived from an EMBL/GenBank/DDBJ whole genome shotgun (WGS) entry which is preliminary data.</text>
</comment>
<evidence type="ECO:0000313" key="2">
    <source>
        <dbReference type="EMBL" id="GAL57261.1"/>
    </source>
</evidence>
<accession>A0A090UXK6</accession>
<dbReference type="Proteomes" id="UP000029462">
    <property type="component" value="Unassembled WGS sequence"/>
</dbReference>
<dbReference type="AlphaFoldDB" id="A0A090UXK6"/>
<keyword evidence="1" id="KW-1133">Transmembrane helix</keyword>
<organism evidence="2 3">
    <name type="scientific">Pseudescherichia vulneris NBRC 102420</name>
    <dbReference type="NCBI Taxonomy" id="1115515"/>
    <lineage>
        <taxon>Bacteria</taxon>
        <taxon>Pseudomonadati</taxon>
        <taxon>Pseudomonadota</taxon>
        <taxon>Gammaproteobacteria</taxon>
        <taxon>Enterobacterales</taxon>
        <taxon>Enterobacteriaceae</taxon>
        <taxon>Pseudescherichia</taxon>
    </lineage>
</organism>
<reference evidence="2 3" key="1">
    <citation type="submission" date="2014-09" db="EMBL/GenBank/DDBJ databases">
        <title>Whole genome shotgun sequence of Escherichia vulneris NBRC 102420.</title>
        <authorList>
            <person name="Yoshida Y."/>
            <person name="Hosoyama A."/>
            <person name="Tsuchikane K."/>
            <person name="Ohji S."/>
            <person name="Ichikawa N."/>
            <person name="Kimura A."/>
            <person name="Yamazoe A."/>
            <person name="Ezaki T."/>
            <person name="Fujita N."/>
        </authorList>
    </citation>
    <scope>NUCLEOTIDE SEQUENCE [LARGE SCALE GENOMIC DNA]</scope>
    <source>
        <strain evidence="2 3">NBRC 102420</strain>
    </source>
</reference>
<dbReference type="RefSeq" id="WP_131405993.1">
    <property type="nucleotide sequence ID" value="NZ_BBMZ01000007.1"/>
</dbReference>
<keyword evidence="1" id="KW-0472">Membrane</keyword>
<keyword evidence="3" id="KW-1185">Reference proteome</keyword>
<dbReference type="STRING" id="1115515.EV102420_07_00800"/>
<gene>
    <name evidence="2" type="ORF">EV102420_07_00800</name>
</gene>
<keyword evidence="1" id="KW-0812">Transmembrane</keyword>
<proteinExistence type="predicted"/>
<protein>
    <submittedName>
        <fullName evidence="2">Uncharacterized protein</fullName>
    </submittedName>
</protein>
<dbReference type="EMBL" id="BBMZ01000007">
    <property type="protein sequence ID" value="GAL57261.1"/>
    <property type="molecule type" value="Genomic_DNA"/>
</dbReference>